<dbReference type="Pfam" id="PF11396">
    <property type="entry name" value="PepSY_like"/>
    <property type="match status" value="1"/>
</dbReference>
<reference evidence="4" key="1">
    <citation type="submission" date="2017-06" db="EMBL/GenBank/DDBJ databases">
        <title>Capnocytophaga spp. assemblies.</title>
        <authorList>
            <person name="Gulvik C.A."/>
        </authorList>
    </citation>
    <scope>NUCLEOTIDE SEQUENCE [LARGE SCALE GENOMIC DNA]</scope>
    <source>
        <strain evidence="4">H6253</strain>
    </source>
</reference>
<dbReference type="PROSITE" id="PS51257">
    <property type="entry name" value="PROKAR_LIPOPROTEIN"/>
    <property type="match status" value="1"/>
</dbReference>
<dbReference type="SUPFAM" id="SSF160574">
    <property type="entry name" value="BT0923-like"/>
    <property type="match status" value="1"/>
</dbReference>
<organism evidence="3 4">
    <name type="scientific">Capnocytophaga leadbetteri</name>
    <dbReference type="NCBI Taxonomy" id="327575"/>
    <lineage>
        <taxon>Bacteria</taxon>
        <taxon>Pseudomonadati</taxon>
        <taxon>Bacteroidota</taxon>
        <taxon>Flavobacteriia</taxon>
        <taxon>Flavobacteriales</taxon>
        <taxon>Flavobacteriaceae</taxon>
        <taxon>Capnocytophaga</taxon>
    </lineage>
</organism>
<feature type="domain" description="Putative beta-lactamase-inhibitor-like PepSY-like" evidence="2">
    <location>
        <begin position="48"/>
        <end position="125"/>
    </location>
</feature>
<gene>
    <name evidence="3" type="ORF">CGC53_03205</name>
</gene>
<protein>
    <recommendedName>
        <fullName evidence="2">Putative beta-lactamase-inhibitor-like PepSY-like domain-containing protein</fullName>
    </recommendedName>
</protein>
<dbReference type="Proteomes" id="UP000217276">
    <property type="component" value="Chromosome"/>
</dbReference>
<dbReference type="RefSeq" id="WP_095913293.1">
    <property type="nucleotide sequence ID" value="NZ_CAUUPF010000024.1"/>
</dbReference>
<evidence type="ECO:0000313" key="3">
    <source>
        <dbReference type="EMBL" id="ATA81425.1"/>
    </source>
</evidence>
<evidence type="ECO:0000313" key="4">
    <source>
        <dbReference type="Proteomes" id="UP000217276"/>
    </source>
</evidence>
<evidence type="ECO:0000259" key="2">
    <source>
        <dbReference type="Pfam" id="PF11396"/>
    </source>
</evidence>
<dbReference type="InterPro" id="IPR021533">
    <property type="entry name" value="PepSY-like"/>
</dbReference>
<feature type="chain" id="PRO_5012806543" description="Putative beta-lactamase-inhibitor-like PepSY-like domain-containing protein" evidence="1">
    <location>
        <begin position="25"/>
        <end position="131"/>
    </location>
</feature>
<sequence length="131" mass="14545">MKKILLMTLMVCGVVACTSLPQSANNFISTYFAHTTVQEVERESDTNGYSVKLKDRTEIEFAENGDWLKVEAEDGNSIPTDFFPKKIADYAAERSFIIEAISKTNIGYKVEIVGSKSALFFNKAGDPIGNY</sequence>
<keyword evidence="1" id="KW-0732">Signal</keyword>
<dbReference type="KEGG" id="clk:CGC53_03205"/>
<name>A0A250FAZ8_9FLAO</name>
<dbReference type="AlphaFoldDB" id="A0A250FAZ8"/>
<proteinExistence type="predicted"/>
<accession>A0A250FAZ8</accession>
<dbReference type="Gene3D" id="3.40.1420.30">
    <property type="match status" value="1"/>
</dbReference>
<feature type="signal peptide" evidence="1">
    <location>
        <begin position="1"/>
        <end position="24"/>
    </location>
</feature>
<evidence type="ECO:0000256" key="1">
    <source>
        <dbReference type="SAM" id="SignalP"/>
    </source>
</evidence>
<keyword evidence="4" id="KW-1185">Reference proteome</keyword>
<dbReference type="EMBL" id="CP022384">
    <property type="protein sequence ID" value="ATA81425.1"/>
    <property type="molecule type" value="Genomic_DNA"/>
</dbReference>